<proteinExistence type="inferred from homology"/>
<dbReference type="PROSITE" id="PS00550">
    <property type="entry name" value="HEMERYTHRINS"/>
    <property type="match status" value="1"/>
</dbReference>
<dbReference type="KEGG" id="cmah:C1I91_21715"/>
<evidence type="ECO:0000256" key="3">
    <source>
        <dbReference type="ARBA" id="ARBA00023004"/>
    </source>
</evidence>
<dbReference type="NCBIfam" id="NF033749">
    <property type="entry name" value="bact_hemeryth"/>
    <property type="match status" value="1"/>
</dbReference>
<sequence>MLQWKDSYSVNVQEIDDQHKQLFAIAGKLMDLIKSSSEEEDRYEEIREVLNELKNYTEYHFDYEEQLLRRNGYDIVDDHKVQHEEFIGKLSDLQKQDIYIKQKNAMMNILTFLIDWISEHIVKEDIRYGKFLNEKGVF</sequence>
<dbReference type="CDD" id="cd12107">
    <property type="entry name" value="Hemerythrin"/>
    <property type="match status" value="1"/>
</dbReference>
<dbReference type="Gene3D" id="1.20.120.50">
    <property type="entry name" value="Hemerythrin-like"/>
    <property type="match status" value="1"/>
</dbReference>
<dbReference type="NCBIfam" id="TIGR02481">
    <property type="entry name" value="hemeryth_dom"/>
    <property type="match status" value="1"/>
</dbReference>
<dbReference type="EMBL" id="CP025746">
    <property type="protein sequence ID" value="QAA34027.1"/>
    <property type="molecule type" value="Genomic_DNA"/>
</dbReference>
<evidence type="ECO:0000256" key="1">
    <source>
        <dbReference type="ARBA" id="ARBA00010587"/>
    </source>
</evidence>
<dbReference type="InterPro" id="IPR035938">
    <property type="entry name" value="Hemerythrin-like_sf"/>
</dbReference>
<evidence type="ECO:0000256" key="2">
    <source>
        <dbReference type="ARBA" id="ARBA00022723"/>
    </source>
</evidence>
<dbReference type="InterPro" id="IPR016131">
    <property type="entry name" value="Haemerythrin_Fe_BS"/>
</dbReference>
<dbReference type="InterPro" id="IPR012312">
    <property type="entry name" value="Hemerythrin-like"/>
</dbReference>
<evidence type="ECO:0000259" key="4">
    <source>
        <dbReference type="Pfam" id="PF01814"/>
    </source>
</evidence>
<keyword evidence="2" id="KW-0479">Metal-binding</keyword>
<dbReference type="RefSeq" id="WP_128214748.1">
    <property type="nucleotide sequence ID" value="NZ_CP025746.1"/>
</dbReference>
<keyword evidence="3" id="KW-0408">Iron</keyword>
<keyword evidence="6" id="KW-1185">Reference proteome</keyword>
<accession>A0A3R5UAV8</accession>
<dbReference type="GO" id="GO:0046872">
    <property type="term" value="F:metal ion binding"/>
    <property type="evidence" value="ECO:0007669"/>
    <property type="project" value="UniProtKB-KW"/>
</dbReference>
<protein>
    <submittedName>
        <fullName evidence="5">Bacteriohemerythrin</fullName>
    </submittedName>
</protein>
<reference evidence="5 6" key="1">
    <citation type="submission" date="2018-01" db="EMBL/GenBank/DDBJ databases">
        <title>Genome Sequencing and Assembly of Anaerobacter polyendosporus strain CT4.</title>
        <authorList>
            <person name="Tachaapaikoon C."/>
            <person name="Sutheeworapong S."/>
            <person name="Jenjaroenpun P."/>
            <person name="Wongsurawat T."/>
            <person name="Nookeaw I."/>
            <person name="Cheawchanlertfa P."/>
            <person name="Kosugi A."/>
            <person name="Cheevadhanarak S."/>
            <person name="Ratanakhanokchai K."/>
        </authorList>
    </citation>
    <scope>NUCLEOTIDE SEQUENCE [LARGE SCALE GENOMIC DNA]</scope>
    <source>
        <strain evidence="5 6">CT4</strain>
    </source>
</reference>
<dbReference type="Proteomes" id="UP000286268">
    <property type="component" value="Chromosome"/>
</dbReference>
<dbReference type="InterPro" id="IPR012827">
    <property type="entry name" value="Hemerythrin_metal-bd"/>
</dbReference>
<organism evidence="5 6">
    <name type="scientific">Clostridium manihotivorum</name>
    <dbReference type="NCBI Taxonomy" id="2320868"/>
    <lineage>
        <taxon>Bacteria</taxon>
        <taxon>Bacillati</taxon>
        <taxon>Bacillota</taxon>
        <taxon>Clostridia</taxon>
        <taxon>Eubacteriales</taxon>
        <taxon>Clostridiaceae</taxon>
        <taxon>Clostridium</taxon>
    </lineage>
</organism>
<feature type="domain" description="Hemerythrin-like" evidence="4">
    <location>
        <begin position="12"/>
        <end position="125"/>
    </location>
</feature>
<dbReference type="PANTHER" id="PTHR37164:SF1">
    <property type="entry name" value="BACTERIOHEMERYTHRIN"/>
    <property type="match status" value="1"/>
</dbReference>
<dbReference type="InterPro" id="IPR050669">
    <property type="entry name" value="Hemerythrin"/>
</dbReference>
<dbReference type="Pfam" id="PF01814">
    <property type="entry name" value="Hemerythrin"/>
    <property type="match status" value="1"/>
</dbReference>
<dbReference type="AlphaFoldDB" id="A0A3R5UAV8"/>
<dbReference type="PANTHER" id="PTHR37164">
    <property type="entry name" value="BACTERIOHEMERYTHRIN"/>
    <property type="match status" value="1"/>
</dbReference>
<gene>
    <name evidence="5" type="ORF">C1I91_21715</name>
</gene>
<dbReference type="OrthoDB" id="9797092at2"/>
<evidence type="ECO:0000313" key="5">
    <source>
        <dbReference type="EMBL" id="QAA34027.1"/>
    </source>
</evidence>
<name>A0A3R5UAV8_9CLOT</name>
<comment type="similarity">
    <text evidence="1">Belongs to the hemerythrin family.</text>
</comment>
<evidence type="ECO:0000313" key="6">
    <source>
        <dbReference type="Proteomes" id="UP000286268"/>
    </source>
</evidence>
<dbReference type="SUPFAM" id="SSF47188">
    <property type="entry name" value="Hemerythrin-like"/>
    <property type="match status" value="1"/>
</dbReference>